<accession>A0A6A0A1W6</accession>
<dbReference type="EMBL" id="BLLF01002942">
    <property type="protein sequence ID" value="GFH25876.1"/>
    <property type="molecule type" value="Genomic_DNA"/>
</dbReference>
<keyword evidence="1" id="KW-0812">Transmembrane</keyword>
<evidence type="ECO:0000313" key="2">
    <source>
        <dbReference type="EMBL" id="GFH25876.1"/>
    </source>
</evidence>
<comment type="caution">
    <text evidence="2">The sequence shown here is derived from an EMBL/GenBank/DDBJ whole genome shotgun (WGS) entry which is preliminary data.</text>
</comment>
<reference evidence="2 3" key="1">
    <citation type="submission" date="2020-02" db="EMBL/GenBank/DDBJ databases">
        <title>Draft genome sequence of Haematococcus lacustris strain NIES-144.</title>
        <authorList>
            <person name="Morimoto D."/>
            <person name="Nakagawa S."/>
            <person name="Yoshida T."/>
            <person name="Sawayama S."/>
        </authorList>
    </citation>
    <scope>NUCLEOTIDE SEQUENCE [LARGE SCALE GENOMIC DNA]</scope>
    <source>
        <strain evidence="2 3">NIES-144</strain>
    </source>
</reference>
<name>A0A6A0A1W6_HAELA</name>
<organism evidence="2 3">
    <name type="scientific">Haematococcus lacustris</name>
    <name type="common">Green alga</name>
    <name type="synonym">Haematococcus pluvialis</name>
    <dbReference type="NCBI Taxonomy" id="44745"/>
    <lineage>
        <taxon>Eukaryota</taxon>
        <taxon>Viridiplantae</taxon>
        <taxon>Chlorophyta</taxon>
        <taxon>core chlorophytes</taxon>
        <taxon>Chlorophyceae</taxon>
        <taxon>CS clade</taxon>
        <taxon>Chlamydomonadales</taxon>
        <taxon>Haematococcaceae</taxon>
        <taxon>Haematococcus</taxon>
    </lineage>
</organism>
<proteinExistence type="predicted"/>
<protein>
    <submittedName>
        <fullName evidence="2">Uncharacterized protein</fullName>
    </submittedName>
</protein>
<evidence type="ECO:0000313" key="3">
    <source>
        <dbReference type="Proteomes" id="UP000485058"/>
    </source>
</evidence>
<keyword evidence="1" id="KW-1133">Transmembrane helix</keyword>
<evidence type="ECO:0000256" key="1">
    <source>
        <dbReference type="SAM" id="Phobius"/>
    </source>
</evidence>
<dbReference type="AlphaFoldDB" id="A0A6A0A1W6"/>
<keyword evidence="1" id="KW-0472">Membrane</keyword>
<gene>
    <name evidence="2" type="ORF">HaLaN_23915</name>
</gene>
<keyword evidence="3" id="KW-1185">Reference proteome</keyword>
<sequence length="102" mass="10815">MHGLENRNPNLKHAVRLSMAMRVRPWSSAALKAASSALVMVLVGPSPMRGHGVCPGLLAPNLWSKIMQVSKGTVSLVSWVGGIVAFIFGPLGGSHASYHQTE</sequence>
<feature type="non-terminal residue" evidence="2">
    <location>
        <position position="102"/>
    </location>
</feature>
<dbReference type="Proteomes" id="UP000485058">
    <property type="component" value="Unassembled WGS sequence"/>
</dbReference>
<feature type="transmembrane region" description="Helical" evidence="1">
    <location>
        <begin position="76"/>
        <end position="98"/>
    </location>
</feature>